<dbReference type="NCBIfam" id="TIGR02747">
    <property type="entry name" value="TraV"/>
    <property type="match status" value="1"/>
</dbReference>
<dbReference type="Pfam" id="PF09676">
    <property type="entry name" value="TraV"/>
    <property type="match status" value="1"/>
</dbReference>
<dbReference type="EMBL" id="KP795693">
    <property type="protein sequence ID" value="AKN40394.1"/>
    <property type="molecule type" value="Genomic_DNA"/>
</dbReference>
<organism evidence="2">
    <name type="scientific">Vibrio sp. F12 FF_152</name>
    <dbReference type="NCBI Taxonomy" id="1652829"/>
    <lineage>
        <taxon>Bacteria</taxon>
        <taxon>Pseudomonadati</taxon>
        <taxon>Pseudomonadota</taxon>
        <taxon>Gammaproteobacteria</taxon>
        <taxon>Vibrionales</taxon>
        <taxon>Vibrionaceae</taxon>
        <taxon>Vibrio</taxon>
    </lineage>
</organism>
<feature type="chain" id="PRO_5005204634" evidence="1">
    <location>
        <begin position="18"/>
        <end position="130"/>
    </location>
</feature>
<accession>A0A0H4A2D9</accession>
<reference evidence="2" key="1">
    <citation type="journal article" date="2015" name="MBio">
        <title>Eco-Evolutionary Dynamics of Episomes among Ecologically Cohesive Bacterial Populations.</title>
        <authorList>
            <person name="Xue H."/>
            <person name="Cordero O.X."/>
            <person name="Camas F.M."/>
            <person name="Trimble W."/>
            <person name="Meyer F."/>
            <person name="Guglielmini J."/>
            <person name="Rocha E.P."/>
            <person name="Polz M.F."/>
        </authorList>
    </citation>
    <scope>NUCLEOTIDE SEQUENCE</scope>
    <source>
        <strain evidence="2">F12 FF_152</strain>
    </source>
</reference>
<dbReference type="AlphaFoldDB" id="A0A0H4A2D9"/>
<proteinExistence type="predicted"/>
<name>A0A0H4A2D9_9VIBR</name>
<keyword evidence="1" id="KW-0732">Signal</keyword>
<dbReference type="PROSITE" id="PS51257">
    <property type="entry name" value="PROKAR_LIPOPROTEIN"/>
    <property type="match status" value="1"/>
</dbReference>
<dbReference type="InterPro" id="IPR014118">
    <property type="entry name" value="T4SS_TraV"/>
</dbReference>
<evidence type="ECO:0000256" key="1">
    <source>
        <dbReference type="SAM" id="SignalP"/>
    </source>
</evidence>
<sequence>MKVILIVTMSLILSGCAAGLGEDYSCTKVGGVSGCTSMDEVRNNLHSYTTQQGSGVTGNLISASTLPSSFLDLPRRDKHGTPSRTDDVVKKVTIFPFVDVQGNYIDTTDIYIILDDSRWTGRPAPSIWRD</sequence>
<protein>
    <submittedName>
        <fullName evidence="2">IncF plasmid conjugative transfer pilus assemblyprotein TraV</fullName>
    </submittedName>
</protein>
<feature type="signal peptide" evidence="1">
    <location>
        <begin position="1"/>
        <end position="17"/>
    </location>
</feature>
<evidence type="ECO:0000313" key="2">
    <source>
        <dbReference type="EMBL" id="AKN40394.1"/>
    </source>
</evidence>